<dbReference type="Gene3D" id="1.10.260.40">
    <property type="entry name" value="lambda repressor-like DNA-binding domains"/>
    <property type="match status" value="1"/>
</dbReference>
<keyword evidence="3" id="KW-1185">Reference proteome</keyword>
<dbReference type="STRING" id="161895.CPHO_03885"/>
<gene>
    <name evidence="2" type="ORF">CPHO_03885</name>
</gene>
<dbReference type="SUPFAM" id="SSF47413">
    <property type="entry name" value="lambda repressor-like DNA-binding domains"/>
    <property type="match status" value="1"/>
</dbReference>
<reference evidence="2 3" key="1">
    <citation type="submission" date="2014-08" db="EMBL/GenBank/DDBJ databases">
        <title>Complete genome sequence of Corynebacterium phocae M408/89/1(T)(=DSM 44612(T)), isolated from the common seal (Phoca vitulina).</title>
        <authorList>
            <person name="Ruckert C."/>
            <person name="Albersmeier A."/>
            <person name="Winkler A."/>
            <person name="Kalinowski J."/>
        </authorList>
    </citation>
    <scope>NUCLEOTIDE SEQUENCE [LARGE SCALE GENOMIC DNA]</scope>
    <source>
        <strain evidence="2 3">M408/89/1</strain>
    </source>
</reference>
<feature type="domain" description="HTH cro/C1-type" evidence="1">
    <location>
        <begin position="10"/>
        <end position="64"/>
    </location>
</feature>
<evidence type="ECO:0000259" key="1">
    <source>
        <dbReference type="PROSITE" id="PS50943"/>
    </source>
</evidence>
<evidence type="ECO:0000313" key="3">
    <source>
        <dbReference type="Proteomes" id="UP000185491"/>
    </source>
</evidence>
<name>A0A1L7D277_9CORY</name>
<dbReference type="AlphaFoldDB" id="A0A1L7D277"/>
<dbReference type="EMBL" id="CP009249">
    <property type="protein sequence ID" value="APT92167.1"/>
    <property type="molecule type" value="Genomic_DNA"/>
</dbReference>
<evidence type="ECO:0000313" key="2">
    <source>
        <dbReference type="EMBL" id="APT92167.1"/>
    </source>
</evidence>
<dbReference type="RefSeq" id="WP_075733370.1">
    <property type="nucleotide sequence ID" value="NZ_CP009249.1"/>
</dbReference>
<dbReference type="SMART" id="SM00530">
    <property type="entry name" value="HTH_XRE"/>
    <property type="match status" value="1"/>
</dbReference>
<accession>A0A1L7D277</accession>
<dbReference type="Pfam" id="PF01381">
    <property type="entry name" value="HTH_3"/>
    <property type="match status" value="1"/>
</dbReference>
<dbReference type="KEGG" id="cpho:CPHO_03885"/>
<dbReference type="CDD" id="cd00093">
    <property type="entry name" value="HTH_XRE"/>
    <property type="match status" value="1"/>
</dbReference>
<dbReference type="GO" id="GO:0003677">
    <property type="term" value="F:DNA binding"/>
    <property type="evidence" value="ECO:0007669"/>
    <property type="project" value="InterPro"/>
</dbReference>
<dbReference type="Proteomes" id="UP000185491">
    <property type="component" value="Chromosome"/>
</dbReference>
<dbReference type="InterPro" id="IPR010982">
    <property type="entry name" value="Lambda_DNA-bd_dom_sf"/>
</dbReference>
<protein>
    <submittedName>
        <fullName evidence="2">Transcriptional regulator</fullName>
    </submittedName>
</protein>
<sequence length="110" mass="12067">MSRTEHAKRIANALVQVNMSQRQLAELSGISQSTISRIIAGDRQVTAPELMLFAHAMGLTLRQLLGTDVASRIKLSARSTNGAAMETMRARLIYLAEIDLFLEDQGIPSQ</sequence>
<dbReference type="OrthoDB" id="513181at2"/>
<proteinExistence type="predicted"/>
<dbReference type="PROSITE" id="PS50943">
    <property type="entry name" value="HTH_CROC1"/>
    <property type="match status" value="1"/>
</dbReference>
<organism evidence="2 3">
    <name type="scientific">Corynebacterium phocae</name>
    <dbReference type="NCBI Taxonomy" id="161895"/>
    <lineage>
        <taxon>Bacteria</taxon>
        <taxon>Bacillati</taxon>
        <taxon>Actinomycetota</taxon>
        <taxon>Actinomycetes</taxon>
        <taxon>Mycobacteriales</taxon>
        <taxon>Corynebacteriaceae</taxon>
        <taxon>Corynebacterium</taxon>
    </lineage>
</organism>
<dbReference type="InterPro" id="IPR001387">
    <property type="entry name" value="Cro/C1-type_HTH"/>
</dbReference>